<dbReference type="SUPFAM" id="SSF49785">
    <property type="entry name" value="Galactose-binding domain-like"/>
    <property type="match status" value="1"/>
</dbReference>
<sequence length="353" mass="39002">MGETRVASAVNTHTSLLSSRSGTFLFPIPMVMSSNLHFLLHNTFTHIFHSVRGRSGTPFGPASRSGSRVSLTAGRPSSRSLPLCTPKEEEEDEGEEEKKEEDAEDSIEEEEERDHSVRTRTYSELSRDTYRARHSRYCKCASTQEEEEEEEDEDEDEDEDEEQGAAVMVEARVVYASSHDPAFPPSAMLDGRPDTFWASTGLFPQVVVITLPAVTSLENLSILAYNVRRVSVARSVKALPTDFEDFVEKELPQVDGKLQNSVLSEQVTAAHLRLTITEGHGHFCSLHQVSVVGTSAKEAEAVKVTAVVASPKKRQHSPTKVMPKVIPVRKSGMDGGMDLTLPLDLTPTDDDEF</sequence>
<feature type="region of interest" description="Disordered" evidence="1">
    <location>
        <begin position="58"/>
        <end position="125"/>
    </location>
</feature>
<evidence type="ECO:0000256" key="1">
    <source>
        <dbReference type="SAM" id="MobiDB-lite"/>
    </source>
</evidence>
<proteinExistence type="predicted"/>
<dbReference type="PANTHER" id="PTHR33906">
    <property type="entry name" value="INTRAFLAGELLAR TRANSPORT PROTEIN 25 HOMOLOG"/>
    <property type="match status" value="1"/>
</dbReference>
<comment type="caution">
    <text evidence="2">The sequence shown here is derived from an EMBL/GenBank/DDBJ whole genome shotgun (WGS) entry which is preliminary data.</text>
</comment>
<feature type="compositionally biased region" description="Acidic residues" evidence="1">
    <location>
        <begin position="144"/>
        <end position="163"/>
    </location>
</feature>
<protein>
    <submittedName>
        <fullName evidence="2">Uncharacterized protein</fullName>
    </submittedName>
</protein>
<evidence type="ECO:0000313" key="3">
    <source>
        <dbReference type="Proteomes" id="UP001487740"/>
    </source>
</evidence>
<feature type="compositionally biased region" description="Polar residues" evidence="1">
    <location>
        <begin position="64"/>
        <end position="80"/>
    </location>
</feature>
<evidence type="ECO:0000313" key="2">
    <source>
        <dbReference type="EMBL" id="KAK8400765.1"/>
    </source>
</evidence>
<dbReference type="AlphaFoldDB" id="A0AAW0UL23"/>
<keyword evidence="3" id="KW-1185">Reference proteome</keyword>
<gene>
    <name evidence="2" type="ORF">O3P69_002516</name>
</gene>
<name>A0AAW0UL23_SCYPA</name>
<dbReference type="InterPro" id="IPR008979">
    <property type="entry name" value="Galactose-bd-like_sf"/>
</dbReference>
<dbReference type="GO" id="GO:0005929">
    <property type="term" value="C:cilium"/>
    <property type="evidence" value="ECO:0007669"/>
    <property type="project" value="TreeGrafter"/>
</dbReference>
<dbReference type="PANTHER" id="PTHR33906:SF1">
    <property type="entry name" value="INTRAFLAGELLAR TRANSPORT PROTEIN 25 HOMOLOG"/>
    <property type="match status" value="1"/>
</dbReference>
<dbReference type="Gene3D" id="2.60.120.260">
    <property type="entry name" value="Galactose-binding domain-like"/>
    <property type="match status" value="1"/>
</dbReference>
<dbReference type="InterPro" id="IPR033558">
    <property type="entry name" value="IFT25"/>
</dbReference>
<feature type="compositionally biased region" description="Acidic residues" evidence="1">
    <location>
        <begin position="102"/>
        <end position="112"/>
    </location>
</feature>
<feature type="region of interest" description="Disordered" evidence="1">
    <location>
        <begin position="140"/>
        <end position="163"/>
    </location>
</feature>
<dbReference type="GO" id="GO:0030992">
    <property type="term" value="C:intraciliary transport particle B"/>
    <property type="evidence" value="ECO:0007669"/>
    <property type="project" value="InterPro"/>
</dbReference>
<dbReference type="GO" id="GO:0042073">
    <property type="term" value="P:intraciliary transport"/>
    <property type="evidence" value="ECO:0007669"/>
    <property type="project" value="InterPro"/>
</dbReference>
<accession>A0AAW0UL23</accession>
<dbReference type="EMBL" id="JARAKH010000009">
    <property type="protein sequence ID" value="KAK8400765.1"/>
    <property type="molecule type" value="Genomic_DNA"/>
</dbReference>
<reference evidence="2 3" key="1">
    <citation type="submission" date="2023-03" db="EMBL/GenBank/DDBJ databases">
        <title>High-quality genome of Scylla paramamosain provides insights in environmental adaptation.</title>
        <authorList>
            <person name="Zhang L."/>
        </authorList>
    </citation>
    <scope>NUCLEOTIDE SEQUENCE [LARGE SCALE GENOMIC DNA]</scope>
    <source>
        <strain evidence="2">LZ_2023a</strain>
        <tissue evidence="2">Muscle</tissue>
    </source>
</reference>
<organism evidence="2 3">
    <name type="scientific">Scylla paramamosain</name>
    <name type="common">Mud crab</name>
    <dbReference type="NCBI Taxonomy" id="85552"/>
    <lineage>
        <taxon>Eukaryota</taxon>
        <taxon>Metazoa</taxon>
        <taxon>Ecdysozoa</taxon>
        <taxon>Arthropoda</taxon>
        <taxon>Crustacea</taxon>
        <taxon>Multicrustacea</taxon>
        <taxon>Malacostraca</taxon>
        <taxon>Eumalacostraca</taxon>
        <taxon>Eucarida</taxon>
        <taxon>Decapoda</taxon>
        <taxon>Pleocyemata</taxon>
        <taxon>Brachyura</taxon>
        <taxon>Eubrachyura</taxon>
        <taxon>Portunoidea</taxon>
        <taxon>Portunidae</taxon>
        <taxon>Portuninae</taxon>
        <taxon>Scylla</taxon>
    </lineage>
</organism>
<dbReference type="Proteomes" id="UP001487740">
    <property type="component" value="Unassembled WGS sequence"/>
</dbReference>